<dbReference type="Proteomes" id="UP001500067">
    <property type="component" value="Unassembled WGS sequence"/>
</dbReference>
<dbReference type="PANTHER" id="PTHR47505">
    <property type="entry name" value="DNA UTILIZATION PROTEIN YHGH"/>
    <property type="match status" value="1"/>
</dbReference>
<evidence type="ECO:0000313" key="4">
    <source>
        <dbReference type="Proteomes" id="UP001500067"/>
    </source>
</evidence>
<proteinExistence type="inferred from homology"/>
<evidence type="ECO:0000259" key="2">
    <source>
        <dbReference type="Pfam" id="PF00156"/>
    </source>
</evidence>
<organism evidence="3 4">
    <name type="scientific">Nemorincola caseinilytica</name>
    <dbReference type="NCBI Taxonomy" id="2054315"/>
    <lineage>
        <taxon>Bacteria</taxon>
        <taxon>Pseudomonadati</taxon>
        <taxon>Bacteroidota</taxon>
        <taxon>Chitinophagia</taxon>
        <taxon>Chitinophagales</taxon>
        <taxon>Chitinophagaceae</taxon>
        <taxon>Nemorincola</taxon>
    </lineage>
</organism>
<evidence type="ECO:0000313" key="3">
    <source>
        <dbReference type="EMBL" id="GAA4463005.1"/>
    </source>
</evidence>
<dbReference type="EMBL" id="BAABFA010000008">
    <property type="protein sequence ID" value="GAA4463005.1"/>
    <property type="molecule type" value="Genomic_DNA"/>
</dbReference>
<name>A0ABP8NBA8_9BACT</name>
<dbReference type="Pfam" id="PF00156">
    <property type="entry name" value="Pribosyltran"/>
    <property type="match status" value="1"/>
</dbReference>
<reference evidence="4" key="1">
    <citation type="journal article" date="2019" name="Int. J. Syst. Evol. Microbiol.">
        <title>The Global Catalogue of Microorganisms (GCM) 10K type strain sequencing project: providing services to taxonomists for standard genome sequencing and annotation.</title>
        <authorList>
            <consortium name="The Broad Institute Genomics Platform"/>
            <consortium name="The Broad Institute Genome Sequencing Center for Infectious Disease"/>
            <person name="Wu L."/>
            <person name="Ma J."/>
        </authorList>
    </citation>
    <scope>NUCLEOTIDE SEQUENCE [LARGE SCALE GENOMIC DNA]</scope>
    <source>
        <strain evidence="4">JCM 32105</strain>
    </source>
</reference>
<dbReference type="InterPro" id="IPR000836">
    <property type="entry name" value="PRTase_dom"/>
</dbReference>
<comment type="caution">
    <text evidence="3">The sequence shown here is derived from an EMBL/GenBank/DDBJ whole genome shotgun (WGS) entry which is preliminary data.</text>
</comment>
<comment type="similarity">
    <text evidence="1">Belongs to the ComF/GntX family.</text>
</comment>
<feature type="domain" description="Phosphoribosyltransferase" evidence="2">
    <location>
        <begin position="139"/>
        <end position="229"/>
    </location>
</feature>
<gene>
    <name evidence="3" type="ORF">GCM10023093_10580</name>
</gene>
<evidence type="ECO:0000256" key="1">
    <source>
        <dbReference type="ARBA" id="ARBA00008007"/>
    </source>
</evidence>
<protein>
    <submittedName>
        <fullName evidence="3">ComF family protein</fullName>
    </submittedName>
</protein>
<dbReference type="InterPro" id="IPR029057">
    <property type="entry name" value="PRTase-like"/>
</dbReference>
<dbReference type="SUPFAM" id="SSF53271">
    <property type="entry name" value="PRTase-like"/>
    <property type="match status" value="1"/>
</dbReference>
<dbReference type="InterPro" id="IPR051910">
    <property type="entry name" value="ComF/GntX_DNA_util-trans"/>
</dbReference>
<dbReference type="PANTHER" id="PTHR47505:SF1">
    <property type="entry name" value="DNA UTILIZATION PROTEIN YHGH"/>
    <property type="match status" value="1"/>
</dbReference>
<keyword evidence="4" id="KW-1185">Reference proteome</keyword>
<accession>A0ABP8NBA8</accession>
<dbReference type="CDD" id="cd06223">
    <property type="entry name" value="PRTases_typeI"/>
    <property type="match status" value="1"/>
</dbReference>
<dbReference type="Gene3D" id="3.40.50.2020">
    <property type="match status" value="1"/>
</dbReference>
<sequence length="234" mass="25359">MSMLSLYELRQGFTHLFYPTLCDGCRKPLVAGEQVMCIGCADQLPETGYHAMPGNETEVRFSGRIPFVWATSYAWFTTDGLLQHLLYGLKYRNRPDIGTFLGRRFAASLHAAGRGGDIDLIIPVPLHASRQADRGYNQSMVIAQDLGSDLGIPVSDTLLHRVRYTESQTSKTRQERAENMAGAFSLSDAAAISGKHILIIDDVLTTGATIEACAQALLAAAGVRISIATIGIAV</sequence>